<gene>
    <name evidence="2" type="ORF">GGX14DRAFT_404377</name>
</gene>
<dbReference type="AlphaFoldDB" id="A0AAD6UXV8"/>
<name>A0AAD6UXV8_9AGAR</name>
<dbReference type="Proteomes" id="UP001219525">
    <property type="component" value="Unassembled WGS sequence"/>
</dbReference>
<reference evidence="2" key="1">
    <citation type="submission" date="2023-03" db="EMBL/GenBank/DDBJ databases">
        <title>Massive genome expansion in bonnet fungi (Mycena s.s.) driven by repeated elements and novel gene families across ecological guilds.</title>
        <authorList>
            <consortium name="Lawrence Berkeley National Laboratory"/>
            <person name="Harder C.B."/>
            <person name="Miyauchi S."/>
            <person name="Viragh M."/>
            <person name="Kuo A."/>
            <person name="Thoen E."/>
            <person name="Andreopoulos B."/>
            <person name="Lu D."/>
            <person name="Skrede I."/>
            <person name="Drula E."/>
            <person name="Henrissat B."/>
            <person name="Morin E."/>
            <person name="Kohler A."/>
            <person name="Barry K."/>
            <person name="LaButti K."/>
            <person name="Morin E."/>
            <person name="Salamov A."/>
            <person name="Lipzen A."/>
            <person name="Mereny Z."/>
            <person name="Hegedus B."/>
            <person name="Baldrian P."/>
            <person name="Stursova M."/>
            <person name="Weitz H."/>
            <person name="Taylor A."/>
            <person name="Grigoriev I.V."/>
            <person name="Nagy L.G."/>
            <person name="Martin F."/>
            <person name="Kauserud H."/>
        </authorList>
    </citation>
    <scope>NUCLEOTIDE SEQUENCE</scope>
    <source>
        <strain evidence="2">9144</strain>
    </source>
</reference>
<evidence type="ECO:0000256" key="1">
    <source>
        <dbReference type="SAM" id="MobiDB-lite"/>
    </source>
</evidence>
<accession>A0AAD6UXV8</accession>
<feature type="region of interest" description="Disordered" evidence="1">
    <location>
        <begin position="73"/>
        <end position="96"/>
    </location>
</feature>
<keyword evidence="3" id="KW-1185">Reference proteome</keyword>
<sequence length="290" mass="31474">MPRLVTKRVCTGCAATGDPATQLALLDKLAPIYTGLGSAESEFWGTSIKQITAAITLCCREVEANRGRYQLHLGPSPYTAPRADPTSPHLEAPPSRPSGFPLQPIMNASPSPPFHRPRLLDVTTPCPLNRSAWLSLSIGSQGSSNDVQVERSNVCRWRRRRGVGGGRGRGLDSGDRSSCYELIKACTLLRTASSTFHVATKAEARTGAPGDATLPIMEVTSDHLEVPRVRPQSPRVKSESCAMTTRHFGMMQQERGAGRTDAGRQVHQWHAASVGRWSGIRLSLFDGWGH</sequence>
<organism evidence="2 3">
    <name type="scientific">Mycena pura</name>
    <dbReference type="NCBI Taxonomy" id="153505"/>
    <lineage>
        <taxon>Eukaryota</taxon>
        <taxon>Fungi</taxon>
        <taxon>Dikarya</taxon>
        <taxon>Basidiomycota</taxon>
        <taxon>Agaricomycotina</taxon>
        <taxon>Agaricomycetes</taxon>
        <taxon>Agaricomycetidae</taxon>
        <taxon>Agaricales</taxon>
        <taxon>Marasmiineae</taxon>
        <taxon>Mycenaceae</taxon>
        <taxon>Mycena</taxon>
    </lineage>
</organism>
<protein>
    <submittedName>
        <fullName evidence="2">Uncharacterized protein</fullName>
    </submittedName>
</protein>
<proteinExistence type="predicted"/>
<evidence type="ECO:0000313" key="2">
    <source>
        <dbReference type="EMBL" id="KAJ7194817.1"/>
    </source>
</evidence>
<evidence type="ECO:0000313" key="3">
    <source>
        <dbReference type="Proteomes" id="UP001219525"/>
    </source>
</evidence>
<dbReference type="EMBL" id="JARJCW010000095">
    <property type="protein sequence ID" value="KAJ7194817.1"/>
    <property type="molecule type" value="Genomic_DNA"/>
</dbReference>
<comment type="caution">
    <text evidence="2">The sequence shown here is derived from an EMBL/GenBank/DDBJ whole genome shotgun (WGS) entry which is preliminary data.</text>
</comment>